<dbReference type="Proteomes" id="UP000230605">
    <property type="component" value="Chromosome 5"/>
</dbReference>
<dbReference type="GO" id="GO:0016787">
    <property type="term" value="F:hydrolase activity"/>
    <property type="evidence" value="ECO:0007669"/>
    <property type="project" value="UniProtKB-KW"/>
</dbReference>
<dbReference type="InterPro" id="IPR005645">
    <property type="entry name" value="FSH-like_dom"/>
</dbReference>
<keyword evidence="1" id="KW-0378">Hydrolase</keyword>
<organism evidence="3 4">
    <name type="scientific">Cercospora beticola</name>
    <name type="common">Sugarbeet leaf spot fungus</name>
    <dbReference type="NCBI Taxonomy" id="122368"/>
    <lineage>
        <taxon>Eukaryota</taxon>
        <taxon>Fungi</taxon>
        <taxon>Dikarya</taxon>
        <taxon>Ascomycota</taxon>
        <taxon>Pezizomycotina</taxon>
        <taxon>Dothideomycetes</taxon>
        <taxon>Dothideomycetidae</taxon>
        <taxon>Mycosphaerellales</taxon>
        <taxon>Mycosphaerellaceae</taxon>
        <taxon>Cercospora</taxon>
    </lineage>
</organism>
<reference evidence="3 4" key="1">
    <citation type="submission" date="2015-10" db="EMBL/GenBank/DDBJ databases">
        <title>The cercosporin biosynthetic gene cluster was horizontally transferred to several fungal lineages and shown to be expanded in Cercospora beticola based on microsynteny with recipient genomes.</title>
        <authorList>
            <person name="De Jonge R."/>
            <person name="Ebert M.K."/>
            <person name="Suttle J.C."/>
            <person name="Jurick Ii W.M."/>
            <person name="Secor G.A."/>
            <person name="Thomma B.P."/>
            <person name="Van De Peer Y."/>
            <person name="Bolton M.D."/>
        </authorList>
    </citation>
    <scope>NUCLEOTIDE SEQUENCE [LARGE SCALE GENOMIC DNA]</scope>
    <source>
        <strain evidence="3 4">09-40</strain>
    </source>
</reference>
<dbReference type="EMBL" id="LKMD01000108">
    <property type="protein sequence ID" value="PIA88991.1"/>
    <property type="molecule type" value="Genomic_DNA"/>
</dbReference>
<dbReference type="InterPro" id="IPR050593">
    <property type="entry name" value="LovG"/>
</dbReference>
<dbReference type="Gene3D" id="3.40.50.1820">
    <property type="entry name" value="alpha/beta hydrolase"/>
    <property type="match status" value="1"/>
</dbReference>
<sequence>MRPLARVQALQQILPRRTTRSIMASTTASMSHNNSSKQKQKLRILCLHGFTSNSHVSAFQLRRLVSAFGGHSPYVPPQDPNLASSDSNYEYEFLFANGPHIVKYSSSDSDGGMAMDPTWHEFVFGLHEESAESGHRAWWFAKDPDWKNKKEGEFEGIEKSFEELGKWIRESGKEGGDEGIDAIWGFSQGACLAGMLCGLLSRRTTGEEEQHPLLKLLGLKQEPERLKAGIIFSGFRARFRQYDGIYEDGIGIPMLHVLGEKDPLVGSERSEALLRVCEKGEVLRFDGGHEIPKREEDVRTIVEFLRRALEGDEVETSEVRETRERAFM</sequence>
<dbReference type="AlphaFoldDB" id="A0A2G5H8Y3"/>
<dbReference type="InterPro" id="IPR029058">
    <property type="entry name" value="AB_hydrolase_fold"/>
</dbReference>
<accession>A0A2G5H8Y3</accession>
<evidence type="ECO:0000313" key="3">
    <source>
        <dbReference type="EMBL" id="PIA88991.1"/>
    </source>
</evidence>
<gene>
    <name evidence="3" type="ORF">CB0940_07328</name>
</gene>
<name>A0A2G5H8Y3_CERBT</name>
<dbReference type="PANTHER" id="PTHR48070">
    <property type="entry name" value="ESTERASE OVCA2"/>
    <property type="match status" value="1"/>
</dbReference>
<comment type="caution">
    <text evidence="3">The sequence shown here is derived from an EMBL/GenBank/DDBJ whole genome shotgun (WGS) entry which is preliminary data.</text>
</comment>
<dbReference type="PANTHER" id="PTHR48070:SF6">
    <property type="entry name" value="ESTERASE OVCA2"/>
    <property type="match status" value="1"/>
</dbReference>
<feature type="domain" description="Serine hydrolase" evidence="2">
    <location>
        <begin position="40"/>
        <end position="300"/>
    </location>
</feature>
<dbReference type="SUPFAM" id="SSF53474">
    <property type="entry name" value="alpha/beta-Hydrolases"/>
    <property type="match status" value="1"/>
</dbReference>
<protein>
    <recommendedName>
        <fullName evidence="2">Serine hydrolase domain-containing protein</fullName>
    </recommendedName>
</protein>
<evidence type="ECO:0000256" key="1">
    <source>
        <dbReference type="ARBA" id="ARBA00022801"/>
    </source>
</evidence>
<evidence type="ECO:0000259" key="2">
    <source>
        <dbReference type="Pfam" id="PF03959"/>
    </source>
</evidence>
<dbReference type="GO" id="GO:0005634">
    <property type="term" value="C:nucleus"/>
    <property type="evidence" value="ECO:0007669"/>
    <property type="project" value="TreeGrafter"/>
</dbReference>
<evidence type="ECO:0000313" key="4">
    <source>
        <dbReference type="Proteomes" id="UP000230605"/>
    </source>
</evidence>
<proteinExistence type="predicted"/>
<dbReference type="GO" id="GO:0005737">
    <property type="term" value="C:cytoplasm"/>
    <property type="evidence" value="ECO:0007669"/>
    <property type="project" value="TreeGrafter"/>
</dbReference>
<dbReference type="OrthoDB" id="2094269at2759"/>
<dbReference type="Pfam" id="PF03959">
    <property type="entry name" value="FSH1"/>
    <property type="match status" value="1"/>
</dbReference>